<accession>A0A5B8R9I4</accession>
<name>A0A5B8R9I4_9ZZZZ</name>
<organism evidence="2">
    <name type="scientific">uncultured organism</name>
    <dbReference type="NCBI Taxonomy" id="155900"/>
    <lineage>
        <taxon>unclassified sequences</taxon>
        <taxon>environmental samples</taxon>
    </lineage>
</organism>
<feature type="region of interest" description="Disordered" evidence="1">
    <location>
        <begin position="132"/>
        <end position="158"/>
    </location>
</feature>
<reference evidence="2" key="1">
    <citation type="submission" date="2019-06" db="EMBL/GenBank/DDBJ databases">
        <authorList>
            <person name="Murdoch R.W."/>
            <person name="Fathepure B."/>
        </authorList>
    </citation>
    <scope>NUCLEOTIDE SEQUENCE</scope>
</reference>
<dbReference type="EMBL" id="MN079078">
    <property type="protein sequence ID" value="QEA03992.1"/>
    <property type="molecule type" value="Genomic_DNA"/>
</dbReference>
<sequence>MDWQKQMEDAMSGWTETQRRLWDQWFEGMRSAGLGGPAADAQKQQIEAWQKAVEEALERQQQWIRSLSGGGGNTDPGDWGAQMQQMMRAWTETQSELWRSWLARMEEMQPAVRDMPWYRNARDVLDAWEQAGEQAGKAAGTSKSGRSSGKSGGGGSSS</sequence>
<evidence type="ECO:0000256" key="1">
    <source>
        <dbReference type="SAM" id="MobiDB-lite"/>
    </source>
</evidence>
<gene>
    <name evidence="2" type="ORF">KBTEX_00293</name>
</gene>
<evidence type="ECO:0008006" key="3">
    <source>
        <dbReference type="Google" id="ProtNLM"/>
    </source>
</evidence>
<proteinExistence type="predicted"/>
<feature type="compositionally biased region" description="Low complexity" evidence="1">
    <location>
        <begin position="132"/>
        <end position="149"/>
    </location>
</feature>
<protein>
    <recommendedName>
        <fullName evidence="3">Poly(3-hydroxyalkanoate) polymerase subunit PhaE</fullName>
    </recommendedName>
</protein>
<evidence type="ECO:0000313" key="2">
    <source>
        <dbReference type="EMBL" id="QEA03992.1"/>
    </source>
</evidence>
<dbReference type="AlphaFoldDB" id="A0A5B8R9I4"/>